<comment type="caution">
    <text evidence="6">The sequence shown here is derived from an EMBL/GenBank/DDBJ whole genome shotgun (WGS) entry which is preliminary data.</text>
</comment>
<evidence type="ECO:0000313" key="7">
    <source>
        <dbReference type="Proteomes" id="UP000812440"/>
    </source>
</evidence>
<evidence type="ECO:0000256" key="5">
    <source>
        <dbReference type="SAM" id="Phobius"/>
    </source>
</evidence>
<keyword evidence="7" id="KW-1185">Reference proteome</keyword>
<keyword evidence="2 5" id="KW-0812">Transmembrane</keyword>
<feature type="transmembrane region" description="Helical" evidence="5">
    <location>
        <begin position="286"/>
        <end position="304"/>
    </location>
</feature>
<dbReference type="OrthoDB" id="448280at2759"/>
<name>A0A8T2IIK0_9PIPI</name>
<comment type="subcellular location">
    <subcellularLocation>
        <location evidence="1">Membrane</location>
        <topology evidence="1">Multi-pass membrane protein</topology>
    </subcellularLocation>
</comment>
<dbReference type="PANTHER" id="PTHR11040">
    <property type="entry name" value="ZINC/IRON TRANSPORTER"/>
    <property type="match status" value="1"/>
</dbReference>
<dbReference type="EMBL" id="JAACNH010000444">
    <property type="protein sequence ID" value="KAG8430984.1"/>
    <property type="molecule type" value="Genomic_DNA"/>
</dbReference>
<dbReference type="Pfam" id="PF02535">
    <property type="entry name" value="Zip"/>
    <property type="match status" value="1"/>
</dbReference>
<accession>A0A8T2IIK0</accession>
<evidence type="ECO:0000256" key="3">
    <source>
        <dbReference type="ARBA" id="ARBA00022989"/>
    </source>
</evidence>
<dbReference type="InterPro" id="IPR003689">
    <property type="entry name" value="ZIP"/>
</dbReference>
<protein>
    <recommendedName>
        <fullName evidence="8">Solute carrier family 39 member 1</fullName>
    </recommendedName>
</protein>
<keyword evidence="3 5" id="KW-1133">Transmembrane helix</keyword>
<feature type="transmembrane region" description="Helical" evidence="5">
    <location>
        <begin position="316"/>
        <end position="335"/>
    </location>
</feature>
<proteinExistence type="predicted"/>
<feature type="transmembrane region" description="Helical" evidence="5">
    <location>
        <begin position="139"/>
        <end position="158"/>
    </location>
</feature>
<dbReference type="PANTHER" id="PTHR11040:SF58">
    <property type="entry name" value="ZINC TRANSPORTER ZIP1"/>
    <property type="match status" value="1"/>
</dbReference>
<reference evidence="6" key="1">
    <citation type="thesis" date="2020" institute="ProQuest LLC" country="789 East Eisenhower Parkway, Ann Arbor, MI, USA">
        <title>Comparative Genomics and Chromosome Evolution.</title>
        <authorList>
            <person name="Mudd A.B."/>
        </authorList>
    </citation>
    <scope>NUCLEOTIDE SEQUENCE</scope>
    <source>
        <strain evidence="6">Female2</strain>
        <tissue evidence="6">Blood</tissue>
    </source>
</reference>
<evidence type="ECO:0000313" key="6">
    <source>
        <dbReference type="EMBL" id="KAG8430984.1"/>
    </source>
</evidence>
<dbReference type="Proteomes" id="UP000812440">
    <property type="component" value="Unassembled WGS sequence"/>
</dbReference>
<feature type="transmembrane region" description="Helical" evidence="5">
    <location>
        <begin position="99"/>
        <end position="119"/>
    </location>
</feature>
<dbReference type="GO" id="GO:0005886">
    <property type="term" value="C:plasma membrane"/>
    <property type="evidence" value="ECO:0007669"/>
    <property type="project" value="TreeGrafter"/>
</dbReference>
<gene>
    <name evidence="6" type="ORF">GDO86_019612</name>
</gene>
<evidence type="ECO:0008006" key="8">
    <source>
        <dbReference type="Google" id="ProtNLM"/>
    </source>
</evidence>
<evidence type="ECO:0000256" key="4">
    <source>
        <dbReference type="ARBA" id="ARBA00023136"/>
    </source>
</evidence>
<evidence type="ECO:0000256" key="1">
    <source>
        <dbReference type="ARBA" id="ARBA00004141"/>
    </source>
</evidence>
<feature type="transmembrane region" description="Helical" evidence="5">
    <location>
        <begin position="252"/>
        <end position="274"/>
    </location>
</feature>
<dbReference type="AlphaFoldDB" id="A0A8T2IIK0"/>
<feature type="transmembrane region" description="Helical" evidence="5">
    <location>
        <begin position="57"/>
        <end position="78"/>
    </location>
</feature>
<sequence>MRSNYSGRRVRGTGKEVLGCYRSYLTSFTMEPELEKVVWNTGLDSAPLYGVPMELKLGSLVILFLLTVISGLVSLFVCRRQWSASSSGPHHRMISLSSCFAGGIFLSTCLLDMMPGYLSAINDALRELNITLQFPLQEFIMAMGFFLVLVMEQISLGYKEQSAPSEEKNALLGSHDHTALPHVQMDVNAQLALRTMVLVLSLSLHSALEGVALGLQQGTMLKNSLVLLVHKSILSFSLIVKLGQGRLHTRALLVCILLYSAMSPLGITIGLAVSGIGDPVHKVTCSVLDGIIVGTFTYITFLEILPRDLSTNHQRIPRVIVLLCGFTTISAILFLKI</sequence>
<organism evidence="6 7">
    <name type="scientific">Hymenochirus boettgeri</name>
    <name type="common">Congo dwarf clawed frog</name>
    <dbReference type="NCBI Taxonomy" id="247094"/>
    <lineage>
        <taxon>Eukaryota</taxon>
        <taxon>Metazoa</taxon>
        <taxon>Chordata</taxon>
        <taxon>Craniata</taxon>
        <taxon>Vertebrata</taxon>
        <taxon>Euteleostomi</taxon>
        <taxon>Amphibia</taxon>
        <taxon>Batrachia</taxon>
        <taxon>Anura</taxon>
        <taxon>Pipoidea</taxon>
        <taxon>Pipidae</taxon>
        <taxon>Pipinae</taxon>
        <taxon>Hymenochirus</taxon>
    </lineage>
</organism>
<dbReference type="GO" id="GO:0005385">
    <property type="term" value="F:zinc ion transmembrane transporter activity"/>
    <property type="evidence" value="ECO:0007669"/>
    <property type="project" value="TreeGrafter"/>
</dbReference>
<keyword evidence="4 5" id="KW-0472">Membrane</keyword>
<evidence type="ECO:0000256" key="2">
    <source>
        <dbReference type="ARBA" id="ARBA00022692"/>
    </source>
</evidence>